<keyword evidence="1" id="KW-0732">Signal</keyword>
<comment type="caution">
    <text evidence="2">The sequence shown here is derived from an EMBL/GenBank/DDBJ whole genome shotgun (WGS) entry which is preliminary data.</text>
</comment>
<feature type="signal peptide" evidence="1">
    <location>
        <begin position="1"/>
        <end position="23"/>
    </location>
</feature>
<proteinExistence type="predicted"/>
<dbReference type="EMBL" id="JAODUO010001582">
    <property type="protein sequence ID" value="KAK2161426.1"/>
    <property type="molecule type" value="Genomic_DNA"/>
</dbReference>
<keyword evidence="3" id="KW-1185">Reference proteome</keyword>
<evidence type="ECO:0000313" key="3">
    <source>
        <dbReference type="Proteomes" id="UP001209878"/>
    </source>
</evidence>
<reference evidence="2" key="1">
    <citation type="journal article" date="2023" name="Mol. Biol. Evol.">
        <title>Third-Generation Sequencing Reveals the Adaptive Role of the Epigenome in Three Deep-Sea Polychaetes.</title>
        <authorList>
            <person name="Perez M."/>
            <person name="Aroh O."/>
            <person name="Sun Y."/>
            <person name="Lan Y."/>
            <person name="Juniper S.K."/>
            <person name="Young C.R."/>
            <person name="Angers B."/>
            <person name="Qian P.Y."/>
        </authorList>
    </citation>
    <scope>NUCLEOTIDE SEQUENCE</scope>
    <source>
        <strain evidence="2">R07B-5</strain>
    </source>
</reference>
<protein>
    <submittedName>
        <fullName evidence="2">Uncharacterized protein</fullName>
    </submittedName>
</protein>
<evidence type="ECO:0000256" key="1">
    <source>
        <dbReference type="SAM" id="SignalP"/>
    </source>
</evidence>
<evidence type="ECO:0000313" key="2">
    <source>
        <dbReference type="EMBL" id="KAK2161426.1"/>
    </source>
</evidence>
<dbReference type="AlphaFoldDB" id="A0AAD9NAV5"/>
<accession>A0AAD9NAV5</accession>
<name>A0AAD9NAV5_RIDPI</name>
<sequence>MTNSVVTLLILVVMVTNMPNSEAEFGRVADRTCWSKCLIAHHDCHLICNGREKVKFPRCYMACVREDGKCNQKCRF</sequence>
<dbReference type="Proteomes" id="UP001209878">
    <property type="component" value="Unassembled WGS sequence"/>
</dbReference>
<organism evidence="2 3">
    <name type="scientific">Ridgeia piscesae</name>
    <name type="common">Tubeworm</name>
    <dbReference type="NCBI Taxonomy" id="27915"/>
    <lineage>
        <taxon>Eukaryota</taxon>
        <taxon>Metazoa</taxon>
        <taxon>Spiralia</taxon>
        <taxon>Lophotrochozoa</taxon>
        <taxon>Annelida</taxon>
        <taxon>Polychaeta</taxon>
        <taxon>Sedentaria</taxon>
        <taxon>Canalipalpata</taxon>
        <taxon>Sabellida</taxon>
        <taxon>Siboglinidae</taxon>
        <taxon>Ridgeia</taxon>
    </lineage>
</organism>
<gene>
    <name evidence="2" type="ORF">NP493_1585g00001</name>
</gene>
<feature type="chain" id="PRO_5041960128" evidence="1">
    <location>
        <begin position="24"/>
        <end position="76"/>
    </location>
</feature>